<evidence type="ECO:0000313" key="8">
    <source>
        <dbReference type="EMBL" id="GER86219.1"/>
    </source>
</evidence>
<dbReference type="RefSeq" id="WP_162004867.1">
    <property type="nucleotide sequence ID" value="NZ_BKZW01000001.1"/>
</dbReference>
<evidence type="ECO:0000256" key="1">
    <source>
        <dbReference type="ARBA" id="ARBA00004141"/>
    </source>
</evidence>
<feature type="transmembrane region" description="Helical" evidence="6">
    <location>
        <begin position="212"/>
        <end position="231"/>
    </location>
</feature>
<dbReference type="Pfam" id="PF02683">
    <property type="entry name" value="DsbD_TM"/>
    <property type="match status" value="1"/>
</dbReference>
<comment type="caution">
    <text evidence="8">The sequence shown here is derived from an EMBL/GenBank/DDBJ whole genome shotgun (WGS) entry which is preliminary data.</text>
</comment>
<dbReference type="AlphaFoldDB" id="A0A5J4KJ19"/>
<evidence type="ECO:0000256" key="4">
    <source>
        <dbReference type="ARBA" id="ARBA00022989"/>
    </source>
</evidence>
<keyword evidence="3 6" id="KW-0812">Transmembrane</keyword>
<evidence type="ECO:0000256" key="2">
    <source>
        <dbReference type="ARBA" id="ARBA00006143"/>
    </source>
</evidence>
<reference evidence="8 9" key="1">
    <citation type="submission" date="2019-10" db="EMBL/GenBank/DDBJ databases">
        <title>Dictyobacter vulcani sp. nov., within the class Ktedonobacteria, isolated from soil of volcanic Mt. Zao.</title>
        <authorList>
            <person name="Zheng Y."/>
            <person name="Wang C.M."/>
            <person name="Sakai Y."/>
            <person name="Abe K."/>
            <person name="Yokota A."/>
            <person name="Yabe S."/>
        </authorList>
    </citation>
    <scope>NUCLEOTIDE SEQUENCE [LARGE SCALE GENOMIC DNA]</scope>
    <source>
        <strain evidence="8 9">W12</strain>
    </source>
</reference>
<comment type="similarity">
    <text evidence="2">Belongs to the DsbD family.</text>
</comment>
<keyword evidence="4 6" id="KW-1133">Transmembrane helix</keyword>
<dbReference type="Proteomes" id="UP000326912">
    <property type="component" value="Unassembled WGS sequence"/>
</dbReference>
<dbReference type="PANTHER" id="PTHR31272">
    <property type="entry name" value="CYTOCHROME C-TYPE BIOGENESIS PROTEIN HI_1454-RELATED"/>
    <property type="match status" value="1"/>
</dbReference>
<feature type="domain" description="Cytochrome C biogenesis protein transmembrane" evidence="7">
    <location>
        <begin position="7"/>
        <end position="202"/>
    </location>
</feature>
<name>A0A5J4KJ19_9CHLR</name>
<evidence type="ECO:0000313" key="9">
    <source>
        <dbReference type="Proteomes" id="UP000326912"/>
    </source>
</evidence>
<comment type="subcellular location">
    <subcellularLocation>
        <location evidence="1">Membrane</location>
        <topology evidence="1">Multi-pass membrane protein</topology>
    </subcellularLocation>
</comment>
<dbReference type="PANTHER" id="PTHR31272:SF4">
    <property type="entry name" value="CYTOCHROME C-TYPE BIOGENESIS PROTEIN HI_1454-RELATED"/>
    <property type="match status" value="1"/>
</dbReference>
<evidence type="ECO:0000259" key="7">
    <source>
        <dbReference type="Pfam" id="PF02683"/>
    </source>
</evidence>
<evidence type="ECO:0000256" key="3">
    <source>
        <dbReference type="ARBA" id="ARBA00022692"/>
    </source>
</evidence>
<accession>A0A5J4KJ19</accession>
<feature type="transmembrane region" description="Helical" evidence="6">
    <location>
        <begin position="95"/>
        <end position="115"/>
    </location>
</feature>
<dbReference type="GO" id="GO:0016020">
    <property type="term" value="C:membrane"/>
    <property type="evidence" value="ECO:0007669"/>
    <property type="project" value="UniProtKB-SubCell"/>
</dbReference>
<dbReference type="InterPro" id="IPR003834">
    <property type="entry name" value="Cyt_c_assmbl_TM_dom"/>
</dbReference>
<proteinExistence type="inferred from homology"/>
<feature type="transmembrane region" description="Helical" evidence="6">
    <location>
        <begin position="6"/>
        <end position="33"/>
    </location>
</feature>
<sequence length="241" mass="25811">MNPTQISLGIAFIAGLASFLSPCVLPLVPIYLAQLVGPGVYQAGNTQPTFSSRLTTFLHAATFVLGFTLAFVALGATASTLGSFLREHLTILRQAGGIIMILFGLHLTGLLNIPLLNQQKRFTFIPEHPGYPASLLVGIIFGIAWTPCITPILGGILILAANATTLQQGVGLLLVYSLGLGVPFLLLGLGINQMTRALKWFKPHLGRIEIGTGILMMIVGCMIFFNILTYINSFFTQGINL</sequence>
<organism evidence="8 9">
    <name type="scientific">Dictyobacter vulcani</name>
    <dbReference type="NCBI Taxonomy" id="2607529"/>
    <lineage>
        <taxon>Bacteria</taxon>
        <taxon>Bacillati</taxon>
        <taxon>Chloroflexota</taxon>
        <taxon>Ktedonobacteria</taxon>
        <taxon>Ktedonobacterales</taxon>
        <taxon>Dictyobacteraceae</taxon>
        <taxon>Dictyobacter</taxon>
    </lineage>
</organism>
<feature type="transmembrane region" description="Helical" evidence="6">
    <location>
        <begin position="135"/>
        <end position="161"/>
    </location>
</feature>
<gene>
    <name evidence="8" type="primary">ccdA</name>
    <name evidence="8" type="ORF">KDW_03810</name>
</gene>
<feature type="transmembrane region" description="Helical" evidence="6">
    <location>
        <begin position="54"/>
        <end position="75"/>
    </location>
</feature>
<feature type="transmembrane region" description="Helical" evidence="6">
    <location>
        <begin position="173"/>
        <end position="191"/>
    </location>
</feature>
<evidence type="ECO:0000256" key="6">
    <source>
        <dbReference type="SAM" id="Phobius"/>
    </source>
</evidence>
<protein>
    <submittedName>
        <fullName evidence="8">Cytochrome C biogenesis protein CcdA</fullName>
    </submittedName>
</protein>
<keyword evidence="9" id="KW-1185">Reference proteome</keyword>
<dbReference type="InterPro" id="IPR051790">
    <property type="entry name" value="Cytochrome_c-biogenesis_DsbD"/>
</dbReference>
<dbReference type="GO" id="GO:0017004">
    <property type="term" value="P:cytochrome complex assembly"/>
    <property type="evidence" value="ECO:0007669"/>
    <property type="project" value="InterPro"/>
</dbReference>
<dbReference type="EMBL" id="BKZW01000001">
    <property type="protein sequence ID" value="GER86219.1"/>
    <property type="molecule type" value="Genomic_DNA"/>
</dbReference>
<evidence type="ECO:0000256" key="5">
    <source>
        <dbReference type="ARBA" id="ARBA00023136"/>
    </source>
</evidence>
<keyword evidence="5 6" id="KW-0472">Membrane</keyword>